<dbReference type="InterPro" id="IPR028978">
    <property type="entry name" value="Chorismate_lyase_/UTRA_dom_sf"/>
</dbReference>
<dbReference type="SMART" id="SM00866">
    <property type="entry name" value="UTRA"/>
    <property type="match status" value="1"/>
</dbReference>
<dbReference type="PANTHER" id="PTHR44846">
    <property type="entry name" value="MANNOSYL-D-GLYCERATE TRANSPORT/METABOLISM SYSTEM REPRESSOR MNGR-RELATED"/>
    <property type="match status" value="1"/>
</dbReference>
<dbReference type="InterPro" id="IPR050679">
    <property type="entry name" value="Bact_HTH_transcr_reg"/>
</dbReference>
<dbReference type="PANTHER" id="PTHR44846:SF17">
    <property type="entry name" value="GNTR-FAMILY TRANSCRIPTIONAL REGULATOR"/>
    <property type="match status" value="1"/>
</dbReference>
<dbReference type="PROSITE" id="PS50949">
    <property type="entry name" value="HTH_GNTR"/>
    <property type="match status" value="1"/>
</dbReference>
<feature type="domain" description="HTH gntR-type" evidence="4">
    <location>
        <begin position="9"/>
        <end position="77"/>
    </location>
</feature>
<evidence type="ECO:0000313" key="6">
    <source>
        <dbReference type="Proteomes" id="UP000031890"/>
    </source>
</evidence>
<dbReference type="Pfam" id="PF07702">
    <property type="entry name" value="UTRA"/>
    <property type="match status" value="1"/>
</dbReference>
<evidence type="ECO:0000256" key="2">
    <source>
        <dbReference type="ARBA" id="ARBA00023125"/>
    </source>
</evidence>
<dbReference type="KEGG" id="csx:CSING_03370"/>
<organism evidence="5 6">
    <name type="scientific">Corynebacterium singulare</name>
    <dbReference type="NCBI Taxonomy" id="161899"/>
    <lineage>
        <taxon>Bacteria</taxon>
        <taxon>Bacillati</taxon>
        <taxon>Actinomycetota</taxon>
        <taxon>Actinomycetes</taxon>
        <taxon>Mycobacteriales</taxon>
        <taxon>Corynebacteriaceae</taxon>
        <taxon>Corynebacterium</taxon>
    </lineage>
</organism>
<evidence type="ECO:0000256" key="1">
    <source>
        <dbReference type="ARBA" id="ARBA00023015"/>
    </source>
</evidence>
<dbReference type="SMART" id="SM00345">
    <property type="entry name" value="HTH_GNTR"/>
    <property type="match status" value="1"/>
</dbReference>
<dbReference type="OrthoDB" id="3210131at2"/>
<reference evidence="5 6" key="1">
    <citation type="journal article" date="2015" name="Genome Announc.">
        <title>Complete Genome Sequence and Annotation of Corynebacterium singulare DSM 44357, Isolated from a Human Semen Specimen.</title>
        <authorList>
            <person name="Merten M."/>
            <person name="Brinkrolf K."/>
            <person name="Albersmeier A."/>
            <person name="Kutter Y."/>
            <person name="Ruckert C."/>
            <person name="Tauch A."/>
        </authorList>
    </citation>
    <scope>NUCLEOTIDE SEQUENCE [LARGE SCALE GENOMIC DNA]</scope>
    <source>
        <strain evidence="5">IBS B52218</strain>
    </source>
</reference>
<dbReference type="EMBL" id="CP010827">
    <property type="protein sequence ID" value="AJI78221.1"/>
    <property type="molecule type" value="Genomic_DNA"/>
</dbReference>
<evidence type="ECO:0000313" key="5">
    <source>
        <dbReference type="EMBL" id="AJI78221.1"/>
    </source>
</evidence>
<dbReference type="SUPFAM" id="SSF46785">
    <property type="entry name" value="Winged helix' DNA-binding domain"/>
    <property type="match status" value="1"/>
</dbReference>
<dbReference type="Gene3D" id="1.10.10.10">
    <property type="entry name" value="Winged helix-like DNA-binding domain superfamily/Winged helix DNA-binding domain"/>
    <property type="match status" value="1"/>
</dbReference>
<dbReference type="GO" id="GO:0003677">
    <property type="term" value="F:DNA binding"/>
    <property type="evidence" value="ECO:0007669"/>
    <property type="project" value="UniProtKB-KW"/>
</dbReference>
<evidence type="ECO:0000256" key="3">
    <source>
        <dbReference type="ARBA" id="ARBA00023163"/>
    </source>
</evidence>
<name>A0A0B6F2F6_9CORY</name>
<evidence type="ECO:0000259" key="4">
    <source>
        <dbReference type="PROSITE" id="PS50949"/>
    </source>
</evidence>
<dbReference type="CDD" id="cd07377">
    <property type="entry name" value="WHTH_GntR"/>
    <property type="match status" value="1"/>
</dbReference>
<accession>A0A0B6F2F6</accession>
<dbReference type="AlphaFoldDB" id="A0A0B6F2F6"/>
<dbReference type="GO" id="GO:0003700">
    <property type="term" value="F:DNA-binding transcription factor activity"/>
    <property type="evidence" value="ECO:0007669"/>
    <property type="project" value="InterPro"/>
</dbReference>
<dbReference type="RefSeq" id="WP_042529658.1">
    <property type="nucleotide sequence ID" value="NZ_CP010827.1"/>
</dbReference>
<dbReference type="HOGENOM" id="CLU_063236_2_2_11"/>
<dbReference type="InterPro" id="IPR036390">
    <property type="entry name" value="WH_DNA-bd_sf"/>
</dbReference>
<dbReference type="Pfam" id="PF00392">
    <property type="entry name" value="GntR"/>
    <property type="match status" value="1"/>
</dbReference>
<dbReference type="GO" id="GO:0045892">
    <property type="term" value="P:negative regulation of DNA-templated transcription"/>
    <property type="evidence" value="ECO:0007669"/>
    <property type="project" value="TreeGrafter"/>
</dbReference>
<dbReference type="InterPro" id="IPR000524">
    <property type="entry name" value="Tscrpt_reg_HTH_GntR"/>
</dbReference>
<proteinExistence type="predicted"/>
<dbReference type="Proteomes" id="UP000031890">
    <property type="component" value="Chromosome"/>
</dbReference>
<dbReference type="InterPro" id="IPR036388">
    <property type="entry name" value="WH-like_DNA-bd_sf"/>
</dbReference>
<dbReference type="SUPFAM" id="SSF64288">
    <property type="entry name" value="Chorismate lyase-like"/>
    <property type="match status" value="1"/>
</dbReference>
<dbReference type="Gene3D" id="3.40.1410.10">
    <property type="entry name" value="Chorismate lyase-like"/>
    <property type="match status" value="1"/>
</dbReference>
<gene>
    <name evidence="5" type="primary">yhfR</name>
    <name evidence="5" type="ORF">CSING_03370</name>
</gene>
<dbReference type="STRING" id="161899.CSING_03370"/>
<dbReference type="PRINTS" id="PR00035">
    <property type="entry name" value="HTHGNTR"/>
</dbReference>
<keyword evidence="3" id="KW-0804">Transcription</keyword>
<keyword evidence="1" id="KW-0805">Transcription regulation</keyword>
<dbReference type="InterPro" id="IPR011663">
    <property type="entry name" value="UTRA"/>
</dbReference>
<protein>
    <submittedName>
        <fullName evidence="5">Transcriptional regulator</fullName>
    </submittedName>
</protein>
<keyword evidence="2" id="KW-0238">DNA-binding</keyword>
<sequence length="258" mass="28387">MTLQQPKPRPRYTEIADALRSDIDKQVFPVGSYLPSEAALAERFEVAPGTMRQALKVLVEEGVLSARRGAKKIVLRAPRSSSEFGEFRSFAQWAYSQGKEPGGEVLLQSWVKASELDARLLRVEEGAPVLNVVRVRTLDGEPVMLEHTHYPQSIGVLVADLPKDTPSVTNVLRAEKDVEFVAADHVFGVGAVTEAEAAALQAVEGTPLLVHRRVSRDRFGTPLERSEDKYLPNSVSLAVSNTEASNSLNWTSDQHFDL</sequence>